<dbReference type="Proteomes" id="UP001497392">
    <property type="component" value="Unassembled WGS sequence"/>
</dbReference>
<protein>
    <submittedName>
        <fullName evidence="5">G13404 protein</fullName>
    </submittedName>
</protein>
<evidence type="ECO:0000256" key="2">
    <source>
        <dbReference type="ARBA" id="ARBA00023002"/>
    </source>
</evidence>
<dbReference type="InterPro" id="IPR057326">
    <property type="entry name" value="KR_dom"/>
</dbReference>
<reference evidence="5 6" key="1">
    <citation type="submission" date="2024-06" db="EMBL/GenBank/DDBJ databases">
        <authorList>
            <person name="Kraege A."/>
            <person name="Thomma B."/>
        </authorList>
    </citation>
    <scope>NUCLEOTIDE SEQUENCE [LARGE SCALE GENOMIC DNA]</scope>
</reference>
<sequence length="270" mass="28495">MASRVLSLKDKIVLITGASSGIGKAAAEQFAEIGANLILVARRAERLQELKSNLESAFGVKAHTVALDVQDIQKLERLVPELPPAFQEVAVLVNNAGLALGKAPAQDNDVADISVMLDTNCKAVAVLTKAVAKGMIARNMGHIINISSIAAADHYAGGSIYCGTKAFVTAFTDSLRHDLVGTNIRVTAISPGAVQTEFSNIRFKGNQDAADAVYSGIQPLTAEDIADQIVYAATRPPNVQIADIVSYATYQASGTNIARVLAKQTRDHKA</sequence>
<dbReference type="Pfam" id="PF00106">
    <property type="entry name" value="adh_short"/>
    <property type="match status" value="1"/>
</dbReference>
<comment type="caution">
    <text evidence="5">The sequence shown here is derived from an EMBL/GenBank/DDBJ whole genome shotgun (WGS) entry which is preliminary data.</text>
</comment>
<feature type="domain" description="Ketoreductase" evidence="4">
    <location>
        <begin position="11"/>
        <end position="197"/>
    </location>
</feature>
<dbReference type="EMBL" id="CAXHTA020000021">
    <property type="protein sequence ID" value="CAL5229973.1"/>
    <property type="molecule type" value="Genomic_DNA"/>
</dbReference>
<dbReference type="InterPro" id="IPR020904">
    <property type="entry name" value="Sc_DH/Rdtase_CS"/>
</dbReference>
<proteinExistence type="inferred from homology"/>
<dbReference type="Gene3D" id="3.40.50.720">
    <property type="entry name" value="NAD(P)-binding Rossmann-like Domain"/>
    <property type="match status" value="1"/>
</dbReference>
<dbReference type="PANTHER" id="PTHR42901:SF1">
    <property type="entry name" value="ALCOHOL DEHYDROGENASE"/>
    <property type="match status" value="1"/>
</dbReference>
<dbReference type="SMART" id="SM00822">
    <property type="entry name" value="PKS_KR"/>
    <property type="match status" value="1"/>
</dbReference>
<organism evidence="5 6">
    <name type="scientific">Coccomyxa viridis</name>
    <dbReference type="NCBI Taxonomy" id="1274662"/>
    <lineage>
        <taxon>Eukaryota</taxon>
        <taxon>Viridiplantae</taxon>
        <taxon>Chlorophyta</taxon>
        <taxon>core chlorophytes</taxon>
        <taxon>Trebouxiophyceae</taxon>
        <taxon>Trebouxiophyceae incertae sedis</taxon>
        <taxon>Coccomyxaceae</taxon>
        <taxon>Coccomyxa</taxon>
    </lineage>
</organism>
<dbReference type="SUPFAM" id="SSF51735">
    <property type="entry name" value="NAD(P)-binding Rossmann-fold domains"/>
    <property type="match status" value="1"/>
</dbReference>
<comment type="similarity">
    <text evidence="1 3">Belongs to the short-chain dehydrogenases/reductases (SDR) family.</text>
</comment>
<dbReference type="PRINTS" id="PR00081">
    <property type="entry name" value="GDHRDH"/>
</dbReference>
<keyword evidence="2" id="KW-0560">Oxidoreductase</keyword>
<keyword evidence="6" id="KW-1185">Reference proteome</keyword>
<dbReference type="PROSITE" id="PS00061">
    <property type="entry name" value="ADH_SHORT"/>
    <property type="match status" value="1"/>
</dbReference>
<evidence type="ECO:0000313" key="5">
    <source>
        <dbReference type="EMBL" id="CAL5229973.1"/>
    </source>
</evidence>
<evidence type="ECO:0000256" key="3">
    <source>
        <dbReference type="RuleBase" id="RU000363"/>
    </source>
</evidence>
<dbReference type="InterPro" id="IPR036291">
    <property type="entry name" value="NAD(P)-bd_dom_sf"/>
</dbReference>
<evidence type="ECO:0000256" key="1">
    <source>
        <dbReference type="ARBA" id="ARBA00006484"/>
    </source>
</evidence>
<dbReference type="PANTHER" id="PTHR42901">
    <property type="entry name" value="ALCOHOL DEHYDROGENASE"/>
    <property type="match status" value="1"/>
</dbReference>
<dbReference type="PRINTS" id="PR00080">
    <property type="entry name" value="SDRFAMILY"/>
</dbReference>
<evidence type="ECO:0000313" key="6">
    <source>
        <dbReference type="Proteomes" id="UP001497392"/>
    </source>
</evidence>
<accession>A0ABP1GI66</accession>
<name>A0ABP1GI66_9CHLO</name>
<evidence type="ECO:0000259" key="4">
    <source>
        <dbReference type="SMART" id="SM00822"/>
    </source>
</evidence>
<dbReference type="InterPro" id="IPR002347">
    <property type="entry name" value="SDR_fam"/>
</dbReference>
<gene>
    <name evidence="5" type="primary">g13404</name>
    <name evidence="5" type="ORF">VP750_LOCUS11879</name>
</gene>